<dbReference type="ExpressionAtlas" id="A0A2K3CUR3">
    <property type="expression patterns" value="baseline"/>
</dbReference>
<evidence type="ECO:0000256" key="7">
    <source>
        <dbReference type="PROSITE-ProRule" id="PRU01015"/>
    </source>
</evidence>
<evidence type="ECO:0000313" key="12">
    <source>
        <dbReference type="Proteomes" id="UP000006906"/>
    </source>
</evidence>
<dbReference type="Pfam" id="PF22528">
    <property type="entry name" value="PRMT_C"/>
    <property type="match status" value="1"/>
</dbReference>
<evidence type="ECO:0000256" key="6">
    <source>
        <dbReference type="ARBA" id="ARBA00049303"/>
    </source>
</evidence>
<dbReference type="AlphaFoldDB" id="A0A2K3CUR3"/>
<dbReference type="InParanoid" id="A0A2K3CUR3"/>
<evidence type="ECO:0000259" key="10">
    <source>
        <dbReference type="Pfam" id="PF22528"/>
    </source>
</evidence>
<dbReference type="Pfam" id="PF13649">
    <property type="entry name" value="Methyltransf_25"/>
    <property type="match status" value="1"/>
</dbReference>
<comment type="catalytic activity">
    <reaction evidence="6">
        <text>L-arginyl-[protein] + S-adenosyl-L-methionine = N(omega)-methyl-L-arginyl-[protein] + S-adenosyl-L-homocysteine + H(+)</text>
        <dbReference type="Rhea" id="RHEA:48100"/>
        <dbReference type="Rhea" id="RHEA-COMP:10532"/>
        <dbReference type="Rhea" id="RHEA-COMP:11990"/>
        <dbReference type="ChEBI" id="CHEBI:15378"/>
        <dbReference type="ChEBI" id="CHEBI:29965"/>
        <dbReference type="ChEBI" id="CHEBI:57856"/>
        <dbReference type="ChEBI" id="CHEBI:59789"/>
        <dbReference type="ChEBI" id="CHEBI:65280"/>
    </reaction>
    <physiologicalReaction direction="left-to-right" evidence="6">
        <dbReference type="Rhea" id="RHEA:48101"/>
    </physiologicalReaction>
</comment>
<dbReference type="GeneID" id="5717646"/>
<dbReference type="RefSeq" id="XP_042915933.1">
    <property type="nucleotide sequence ID" value="XM_043071552.1"/>
</dbReference>
<dbReference type="PROSITE" id="PS51678">
    <property type="entry name" value="SAM_MT_PRMT"/>
    <property type="match status" value="1"/>
</dbReference>
<dbReference type="FunCoup" id="A0A2K3CUR3">
    <property type="interactions" value="241"/>
</dbReference>
<dbReference type="GO" id="GO:0032259">
    <property type="term" value="P:methylation"/>
    <property type="evidence" value="ECO:0007669"/>
    <property type="project" value="UniProtKB-KW"/>
</dbReference>
<dbReference type="EC" id="2.1.1.319" evidence="1"/>
<dbReference type="STRING" id="3055.A0A2K3CUR3"/>
<dbReference type="PaxDb" id="3055-EDP04428"/>
<dbReference type="GO" id="GO:0042054">
    <property type="term" value="F:histone methyltransferase activity"/>
    <property type="evidence" value="ECO:0000318"/>
    <property type="project" value="GO_Central"/>
</dbReference>
<dbReference type="EMBL" id="CM008977">
    <property type="protein sequence ID" value="PNW72017.1"/>
    <property type="molecule type" value="Genomic_DNA"/>
</dbReference>
<dbReference type="GO" id="GO:0035242">
    <property type="term" value="F:protein-arginine omega-N asymmetric methyltransferase activity"/>
    <property type="evidence" value="ECO:0007669"/>
    <property type="project" value="UniProtKB-EC"/>
</dbReference>
<feature type="compositionally biased region" description="Acidic residues" evidence="8">
    <location>
        <begin position="8"/>
        <end position="20"/>
    </location>
</feature>
<evidence type="ECO:0000313" key="11">
    <source>
        <dbReference type="EMBL" id="PNW72017.1"/>
    </source>
</evidence>
<evidence type="ECO:0000256" key="2">
    <source>
        <dbReference type="ARBA" id="ARBA00022603"/>
    </source>
</evidence>
<dbReference type="InterPro" id="IPR025799">
    <property type="entry name" value="Arg_MeTrfase"/>
</dbReference>
<evidence type="ECO:0000256" key="4">
    <source>
        <dbReference type="ARBA" id="ARBA00022691"/>
    </source>
</evidence>
<dbReference type="FunFam" id="3.40.50.150:FF:000003">
    <property type="entry name" value="Blast:Protein arginine N-methyltransferase 1"/>
    <property type="match status" value="1"/>
</dbReference>
<dbReference type="OrthoDB" id="7848332at2759"/>
<dbReference type="InterPro" id="IPR036236">
    <property type="entry name" value="Znf_C2H2_sf"/>
</dbReference>
<accession>A0A2K3CUR3</accession>
<proteinExistence type="predicted"/>
<feature type="compositionally biased region" description="Acidic residues" evidence="8">
    <location>
        <begin position="29"/>
        <end position="43"/>
    </location>
</feature>
<dbReference type="GO" id="GO:0006355">
    <property type="term" value="P:regulation of DNA-templated transcription"/>
    <property type="evidence" value="ECO:0000318"/>
    <property type="project" value="GO_Central"/>
</dbReference>
<organism evidence="11 12">
    <name type="scientific">Chlamydomonas reinhardtii</name>
    <name type="common">Chlamydomonas smithii</name>
    <dbReference type="NCBI Taxonomy" id="3055"/>
    <lineage>
        <taxon>Eukaryota</taxon>
        <taxon>Viridiplantae</taxon>
        <taxon>Chlorophyta</taxon>
        <taxon>core chlorophytes</taxon>
        <taxon>Chlorophyceae</taxon>
        <taxon>CS clade</taxon>
        <taxon>Chlamydomonadales</taxon>
        <taxon>Chlamydomonadaceae</taxon>
        <taxon>Chlamydomonas</taxon>
    </lineage>
</organism>
<name>A0A2K3CUR3_CHLRE</name>
<dbReference type="InterPro" id="IPR029063">
    <property type="entry name" value="SAM-dependent_MTases_sf"/>
</dbReference>
<comment type="catalytic activity">
    <reaction evidence="5">
        <text>L-arginyl-[protein] + 2 S-adenosyl-L-methionine = N(omega),N(omega)-dimethyl-L-arginyl-[protein] + 2 S-adenosyl-L-homocysteine + 2 H(+)</text>
        <dbReference type="Rhea" id="RHEA:48096"/>
        <dbReference type="Rhea" id="RHEA-COMP:10532"/>
        <dbReference type="Rhea" id="RHEA-COMP:11991"/>
        <dbReference type="ChEBI" id="CHEBI:15378"/>
        <dbReference type="ChEBI" id="CHEBI:29965"/>
        <dbReference type="ChEBI" id="CHEBI:57856"/>
        <dbReference type="ChEBI" id="CHEBI:59789"/>
        <dbReference type="ChEBI" id="CHEBI:61897"/>
        <dbReference type="EC" id="2.1.1.319"/>
    </reaction>
    <physiologicalReaction direction="left-to-right" evidence="5">
        <dbReference type="Rhea" id="RHEA:48097"/>
    </physiologicalReaction>
</comment>
<dbReference type="SUPFAM" id="SSF53335">
    <property type="entry name" value="S-adenosyl-L-methionine-dependent methyltransferases"/>
    <property type="match status" value="1"/>
</dbReference>
<dbReference type="PANTHER" id="PTHR11006">
    <property type="entry name" value="PROTEIN ARGININE N-METHYLTRANSFERASE"/>
    <property type="match status" value="1"/>
</dbReference>
<keyword evidence="4 7" id="KW-0949">S-adenosyl-L-methionine</keyword>
<evidence type="ECO:0000256" key="3">
    <source>
        <dbReference type="ARBA" id="ARBA00022679"/>
    </source>
</evidence>
<evidence type="ECO:0000259" key="9">
    <source>
        <dbReference type="Pfam" id="PF13649"/>
    </source>
</evidence>
<dbReference type="Gramene" id="PNW72017">
    <property type="protein sequence ID" value="PNW72017"/>
    <property type="gene ID" value="CHLRE_16g685900v5"/>
</dbReference>
<gene>
    <name evidence="11" type="ORF">CHLRE_16g685900v5</name>
</gene>
<dbReference type="InterPro" id="IPR041698">
    <property type="entry name" value="Methyltransf_25"/>
</dbReference>
<feature type="region of interest" description="Disordered" evidence="8">
    <location>
        <begin position="1"/>
        <end position="57"/>
    </location>
</feature>
<dbReference type="SUPFAM" id="SSF57667">
    <property type="entry name" value="beta-beta-alpha zinc fingers"/>
    <property type="match status" value="1"/>
</dbReference>
<evidence type="ECO:0000256" key="8">
    <source>
        <dbReference type="SAM" id="MobiDB-lite"/>
    </source>
</evidence>
<keyword evidence="3 7" id="KW-0808">Transferase</keyword>
<dbReference type="CDD" id="cd02440">
    <property type="entry name" value="AdoMet_MTases"/>
    <property type="match status" value="1"/>
</dbReference>
<dbReference type="GO" id="GO:0016274">
    <property type="term" value="F:protein-arginine N-methyltransferase activity"/>
    <property type="evidence" value="ECO:0000318"/>
    <property type="project" value="GO_Central"/>
</dbReference>
<dbReference type="SMR" id="A0A2K3CUR3"/>
<evidence type="ECO:0000256" key="5">
    <source>
        <dbReference type="ARBA" id="ARBA00047384"/>
    </source>
</evidence>
<keyword evidence="12" id="KW-1185">Reference proteome</keyword>
<dbReference type="PANTHER" id="PTHR11006:SF89">
    <property type="entry name" value="PROTEIN ARGININE N-METHYLTRANSFERASE 3-RELATED"/>
    <property type="match status" value="1"/>
</dbReference>
<feature type="domain" description="Methyltransferase" evidence="9">
    <location>
        <begin position="330"/>
        <end position="434"/>
    </location>
</feature>
<dbReference type="GO" id="GO:0005634">
    <property type="term" value="C:nucleus"/>
    <property type="evidence" value="ECO:0000318"/>
    <property type="project" value="GO_Central"/>
</dbReference>
<dbReference type="Gene3D" id="3.40.50.150">
    <property type="entry name" value="Vaccinia Virus protein VP39"/>
    <property type="match status" value="1"/>
</dbReference>
<dbReference type="Proteomes" id="UP000006906">
    <property type="component" value="Chromosome 16"/>
</dbReference>
<dbReference type="InterPro" id="IPR055135">
    <property type="entry name" value="PRMT_dom"/>
</dbReference>
<evidence type="ECO:0000256" key="1">
    <source>
        <dbReference type="ARBA" id="ARBA00011925"/>
    </source>
</evidence>
<protein>
    <recommendedName>
        <fullName evidence="1">type I protein arginine methyltransferase</fullName>
        <ecNumber evidence="1">2.1.1.319</ecNumber>
    </recommendedName>
</protein>
<feature type="domain" description="Protein arginine N-methyltransferase" evidence="10">
    <location>
        <begin position="440"/>
        <end position="637"/>
    </location>
</feature>
<reference evidence="11 12" key="1">
    <citation type="journal article" date="2007" name="Science">
        <title>The Chlamydomonas genome reveals the evolution of key animal and plant functions.</title>
        <authorList>
            <person name="Merchant S.S."/>
            <person name="Prochnik S.E."/>
            <person name="Vallon O."/>
            <person name="Harris E.H."/>
            <person name="Karpowicz S.J."/>
            <person name="Witman G.B."/>
            <person name="Terry A."/>
            <person name="Salamov A."/>
            <person name="Fritz-Laylin L.K."/>
            <person name="Marechal-Drouard L."/>
            <person name="Marshall W.F."/>
            <person name="Qu L.H."/>
            <person name="Nelson D.R."/>
            <person name="Sanderfoot A.A."/>
            <person name="Spalding M.H."/>
            <person name="Kapitonov V.V."/>
            <person name="Ren Q."/>
            <person name="Ferris P."/>
            <person name="Lindquist E."/>
            <person name="Shapiro H."/>
            <person name="Lucas S.M."/>
            <person name="Grimwood J."/>
            <person name="Schmutz J."/>
            <person name="Cardol P."/>
            <person name="Cerutti H."/>
            <person name="Chanfreau G."/>
            <person name="Chen C.L."/>
            <person name="Cognat V."/>
            <person name="Croft M.T."/>
            <person name="Dent R."/>
            <person name="Dutcher S."/>
            <person name="Fernandez E."/>
            <person name="Fukuzawa H."/>
            <person name="Gonzalez-Ballester D."/>
            <person name="Gonzalez-Halphen D."/>
            <person name="Hallmann A."/>
            <person name="Hanikenne M."/>
            <person name="Hippler M."/>
            <person name="Inwood W."/>
            <person name="Jabbari K."/>
            <person name="Kalanon M."/>
            <person name="Kuras R."/>
            <person name="Lefebvre P.A."/>
            <person name="Lemaire S.D."/>
            <person name="Lobanov A.V."/>
            <person name="Lohr M."/>
            <person name="Manuell A."/>
            <person name="Meier I."/>
            <person name="Mets L."/>
            <person name="Mittag M."/>
            <person name="Mittelmeier T."/>
            <person name="Moroney J.V."/>
            <person name="Moseley J."/>
            <person name="Napoli C."/>
            <person name="Nedelcu A.M."/>
            <person name="Niyogi K."/>
            <person name="Novoselov S.V."/>
            <person name="Paulsen I.T."/>
            <person name="Pazour G."/>
            <person name="Purton S."/>
            <person name="Ral J.P."/>
            <person name="Riano-Pachon D.M."/>
            <person name="Riekhof W."/>
            <person name="Rymarquis L."/>
            <person name="Schroda M."/>
            <person name="Stern D."/>
            <person name="Umen J."/>
            <person name="Willows R."/>
            <person name="Wilson N."/>
            <person name="Zimmer S.L."/>
            <person name="Allmer J."/>
            <person name="Balk J."/>
            <person name="Bisova K."/>
            <person name="Chen C.J."/>
            <person name="Elias M."/>
            <person name="Gendler K."/>
            <person name="Hauser C."/>
            <person name="Lamb M.R."/>
            <person name="Ledford H."/>
            <person name="Long J.C."/>
            <person name="Minagawa J."/>
            <person name="Page M.D."/>
            <person name="Pan J."/>
            <person name="Pootakham W."/>
            <person name="Roje S."/>
            <person name="Rose A."/>
            <person name="Stahlberg E."/>
            <person name="Terauchi A.M."/>
            <person name="Yang P."/>
            <person name="Ball S."/>
            <person name="Bowler C."/>
            <person name="Dieckmann C.L."/>
            <person name="Gladyshev V.N."/>
            <person name="Green P."/>
            <person name="Jorgensen R."/>
            <person name="Mayfield S."/>
            <person name="Mueller-Roeber B."/>
            <person name="Rajamani S."/>
            <person name="Sayre R.T."/>
            <person name="Brokstein P."/>
            <person name="Dubchak I."/>
            <person name="Goodstein D."/>
            <person name="Hornick L."/>
            <person name="Huang Y.W."/>
            <person name="Jhaveri J."/>
            <person name="Luo Y."/>
            <person name="Martinez D."/>
            <person name="Ngau W.C."/>
            <person name="Otillar B."/>
            <person name="Poliakov A."/>
            <person name="Porter A."/>
            <person name="Szajkowski L."/>
            <person name="Werner G."/>
            <person name="Zhou K."/>
            <person name="Grigoriev I.V."/>
            <person name="Rokhsar D.S."/>
            <person name="Grossman A.R."/>
        </authorList>
    </citation>
    <scope>NUCLEOTIDE SEQUENCE [LARGE SCALE GENOMIC DNA]</scope>
    <source>
        <strain evidence="12">CC-503</strain>
    </source>
</reference>
<keyword evidence="2 7" id="KW-0489">Methyltransferase</keyword>
<dbReference type="Gene3D" id="2.70.160.11">
    <property type="entry name" value="Hnrnp arginine n-methyltransferase1"/>
    <property type="match status" value="1"/>
</dbReference>
<dbReference type="GO" id="GO:0006338">
    <property type="term" value="P:chromatin remodeling"/>
    <property type="evidence" value="ECO:0000318"/>
    <property type="project" value="GO_Central"/>
</dbReference>
<dbReference type="KEGG" id="cre:CHLRE_16g685900v5"/>
<sequence length="658" mass="68036">MSQHEDGSESYESSEEEELNPGEAGGREEEWDEWNGDAEDADEDVTKSLFGPERLPNPEAAMQHDAEKHGFDLPQFAIQEGLDEYGIIRVINFVRGEVVAGRDPLPALAAAAAAGKAAAAGAAGKTAAAGGDVSPWADDRYLVPVLEDDALLCYDFEEVAAAAAAAAAERAGVSSSGAAGAGASGSGSAELARLRAENEALRVALEAMRHEFLPDELKEEGEGAAGSSAVAAAAAAAGADAGGPSGSSGAAAAAGGEAAGEAAAAADPEAAAAAAAAAAAVAKAKRVDAAYFDSYSYFDIHREMLGDKPRTEAYRDALELNPGLLRGATVLDVGCGTGILSLFACRAGAARVVAVDGSERIAGFARRHAELAGYLDSVGGPMSVVAGKVEELDGQLPVDKVDVIVSEWMGYALLFETMLDTVLHARDRYLRPGGAVLPDIANIYIAGTSEAAGGLGFWRNVYGFDMSPIAGAIAEAGRGQAVVLDIDRKHVRTTTARVRQLDMCTMKPEDQDFTSEFTLELLPPVAGAEAEAGAAGVEAAEAGAGQQGQGEVGCIVLWFDTEFSGRHCQQHPVRLSTSPFEPTTHWVQTLLTLRKPIPLATPGCAAPGARVITGRLSMVRSKTAHRSLDIGLTYRAELSDGSVVEEAQLYHMSVTAPA</sequence>